<feature type="compositionally biased region" description="Acidic residues" evidence="1">
    <location>
        <begin position="176"/>
        <end position="208"/>
    </location>
</feature>
<dbReference type="EMBL" id="CAJQZP010001342">
    <property type="protein sequence ID" value="CAG5040121.1"/>
    <property type="molecule type" value="Genomic_DNA"/>
</dbReference>
<dbReference type="PANTHER" id="PTHR46601:SF2">
    <property type="entry name" value="UBIQUITIN-LIKE PROTEASE FAMILY PROFILE DOMAIN-CONTAINING PROTEIN"/>
    <property type="match status" value="1"/>
</dbReference>
<reference evidence="2" key="1">
    <citation type="submission" date="2021-04" db="EMBL/GenBank/DDBJ databases">
        <authorList>
            <person name="Tunstrom K."/>
        </authorList>
    </citation>
    <scope>NUCLEOTIDE SEQUENCE</scope>
</reference>
<dbReference type="Proteomes" id="UP000691718">
    <property type="component" value="Unassembled WGS sequence"/>
</dbReference>
<dbReference type="PANTHER" id="PTHR46601">
    <property type="entry name" value="ULP_PROTEASE DOMAIN-CONTAINING PROTEIN"/>
    <property type="match status" value="1"/>
</dbReference>
<evidence type="ECO:0000313" key="3">
    <source>
        <dbReference type="Proteomes" id="UP000691718"/>
    </source>
</evidence>
<name>A0A8S3XWH7_PARAO</name>
<gene>
    <name evidence="2" type="ORF">PAPOLLO_LOCUS21825</name>
</gene>
<keyword evidence="3" id="KW-1185">Reference proteome</keyword>
<feature type="region of interest" description="Disordered" evidence="1">
    <location>
        <begin position="152"/>
        <end position="263"/>
    </location>
</feature>
<evidence type="ECO:0000313" key="2">
    <source>
        <dbReference type="EMBL" id="CAG5040121.1"/>
    </source>
</evidence>
<proteinExistence type="predicted"/>
<dbReference type="AlphaFoldDB" id="A0A8S3XWH7"/>
<comment type="caution">
    <text evidence="2">The sequence shown here is derived from an EMBL/GenBank/DDBJ whole genome shotgun (WGS) entry which is preliminary data.</text>
</comment>
<evidence type="ECO:0000256" key="1">
    <source>
        <dbReference type="SAM" id="MobiDB-lite"/>
    </source>
</evidence>
<dbReference type="OrthoDB" id="7413478at2759"/>
<sequence length="311" mass="36286">MFYLYTQYLAKRYSLKTVTWNFCEAGHGKGPMDGVGAVIKRTADRIVAQGSDIPDFNTLMRCIRENTTNVIISTVTTKQIEELNKLLQRKINSVPGITKVHQMTWDSHMAQKIFLRKLTCLTCASGERCLHYSLPDSYVEFSNPLQIFESLELESETETPPVEVNEENLDRREETDERDSEEQEEEELASETEEEEDNELDSESEELEDRGQNSEAEEQEDMEPNSKAEGHEDEVLDSESEEQEKEELDSETEEQKYNELDSETENCRIGNAVVRPKNRRIWNRIVRRKNTRMRYLTVRVKTSIFSDYHFI</sequence>
<organism evidence="2 3">
    <name type="scientific">Parnassius apollo</name>
    <name type="common">Apollo butterfly</name>
    <name type="synonym">Papilio apollo</name>
    <dbReference type="NCBI Taxonomy" id="110799"/>
    <lineage>
        <taxon>Eukaryota</taxon>
        <taxon>Metazoa</taxon>
        <taxon>Ecdysozoa</taxon>
        <taxon>Arthropoda</taxon>
        <taxon>Hexapoda</taxon>
        <taxon>Insecta</taxon>
        <taxon>Pterygota</taxon>
        <taxon>Neoptera</taxon>
        <taxon>Endopterygota</taxon>
        <taxon>Lepidoptera</taxon>
        <taxon>Glossata</taxon>
        <taxon>Ditrysia</taxon>
        <taxon>Papilionoidea</taxon>
        <taxon>Papilionidae</taxon>
        <taxon>Parnassiinae</taxon>
        <taxon>Parnassini</taxon>
        <taxon>Parnassius</taxon>
        <taxon>Parnassius</taxon>
    </lineage>
</organism>
<feature type="compositionally biased region" description="Acidic residues" evidence="1">
    <location>
        <begin position="231"/>
        <end position="252"/>
    </location>
</feature>
<protein>
    <submittedName>
        <fullName evidence="2">(apollo) hypothetical protein</fullName>
    </submittedName>
</protein>
<accession>A0A8S3XWH7</accession>